<evidence type="ECO:0000256" key="3">
    <source>
        <dbReference type="ARBA" id="ARBA00022692"/>
    </source>
</evidence>
<comment type="caution">
    <text evidence="7">The sequence shown here is derived from an EMBL/GenBank/DDBJ whole genome shotgun (WGS) entry which is preliminary data.</text>
</comment>
<keyword evidence="6" id="KW-0297">G-protein coupled receptor</keyword>
<proteinExistence type="inferred from homology"/>
<dbReference type="SMART" id="SM01381">
    <property type="entry name" value="7TM_GPCR_Srsx"/>
    <property type="match status" value="1"/>
</dbReference>
<name>A0A8J1U3S1_OWEFU</name>
<dbReference type="Pfam" id="PF00001">
    <property type="entry name" value="7tm_1"/>
    <property type="match status" value="1"/>
</dbReference>
<keyword evidence="8" id="KW-1185">Reference proteome</keyword>
<dbReference type="InterPro" id="IPR017452">
    <property type="entry name" value="GPCR_Rhodpsn_7TM"/>
</dbReference>
<evidence type="ECO:0000256" key="5">
    <source>
        <dbReference type="ARBA" id="ARBA00023136"/>
    </source>
</evidence>
<dbReference type="CDD" id="cd00637">
    <property type="entry name" value="7tm_classA_rhodopsin-like"/>
    <property type="match status" value="1"/>
</dbReference>
<dbReference type="EMBL" id="CAIIXF020000006">
    <property type="protein sequence ID" value="CAH1786638.1"/>
    <property type="molecule type" value="Genomic_DNA"/>
</dbReference>
<evidence type="ECO:0000256" key="2">
    <source>
        <dbReference type="ARBA" id="ARBA00022475"/>
    </source>
</evidence>
<accession>A0A8J1U3S1</accession>
<dbReference type="AlphaFoldDB" id="A0A8J1U3S1"/>
<comment type="similarity">
    <text evidence="6">Belongs to the G-protein coupled receptor 1 family.</text>
</comment>
<dbReference type="PROSITE" id="PS50262">
    <property type="entry name" value="G_PROTEIN_RECEP_F1_2"/>
    <property type="match status" value="1"/>
</dbReference>
<evidence type="ECO:0000313" key="8">
    <source>
        <dbReference type="Proteomes" id="UP000749559"/>
    </source>
</evidence>
<dbReference type="GO" id="GO:0004930">
    <property type="term" value="F:G protein-coupled receptor activity"/>
    <property type="evidence" value="ECO:0007669"/>
    <property type="project" value="UniProtKB-KW"/>
</dbReference>
<keyword evidence="6" id="KW-0675">Receptor</keyword>
<sequence>MESFTKSNPNGSCQDGVLKMLNTFNMDVTSSQSSRNSTIKNNDANGEIIKICVEILLGIIICFGNGLVITSYVRFKALRTVANFFIVNLAIADFCVGIMMPLHVAMYIYPTMLASSIYVCLLRYMLLMLSVCASLLSLFGITVDRYIAIVVPLRYKAIMTRKNAYLLAGSIWGLPFMYTIVLPLFYHRTYDEFTNVFENKQCTFVQVLELPYLKILCTVFFFILLGTMILMYIRIFYDVHRFLKSRPIVVLPDVNNENIMSKPKMRHIKLLGTTFIVFGCFIASWGPFLISLHAQMYFDMMTNPTWESAREYSTFLGLLNSAINPMIYAFRHKNFKMAFKSGLCMGHEGQLDTAHRESIATIGNANNNRKINIQRIS</sequence>
<comment type="subcellular location">
    <subcellularLocation>
        <location evidence="1">Cell membrane</location>
        <topology evidence="1">Multi-pass membrane protein</topology>
    </subcellularLocation>
</comment>
<dbReference type="PROSITE" id="PS00237">
    <property type="entry name" value="G_PROTEIN_RECEP_F1_1"/>
    <property type="match status" value="1"/>
</dbReference>
<evidence type="ECO:0000256" key="6">
    <source>
        <dbReference type="RuleBase" id="RU000688"/>
    </source>
</evidence>
<organism evidence="7 8">
    <name type="scientific">Owenia fusiformis</name>
    <name type="common">Polychaete worm</name>
    <dbReference type="NCBI Taxonomy" id="6347"/>
    <lineage>
        <taxon>Eukaryota</taxon>
        <taxon>Metazoa</taxon>
        <taxon>Spiralia</taxon>
        <taxon>Lophotrochozoa</taxon>
        <taxon>Annelida</taxon>
        <taxon>Polychaeta</taxon>
        <taxon>Sedentaria</taxon>
        <taxon>Canalipalpata</taxon>
        <taxon>Sabellida</taxon>
        <taxon>Oweniida</taxon>
        <taxon>Oweniidae</taxon>
        <taxon>Owenia</taxon>
    </lineage>
</organism>
<keyword evidence="5" id="KW-0472">Membrane</keyword>
<reference evidence="7" key="1">
    <citation type="submission" date="2022-03" db="EMBL/GenBank/DDBJ databases">
        <authorList>
            <person name="Martin C."/>
        </authorList>
    </citation>
    <scope>NUCLEOTIDE SEQUENCE</scope>
</reference>
<dbReference type="Proteomes" id="UP000749559">
    <property type="component" value="Unassembled WGS sequence"/>
</dbReference>
<evidence type="ECO:0000256" key="4">
    <source>
        <dbReference type="ARBA" id="ARBA00022989"/>
    </source>
</evidence>
<dbReference type="Gene3D" id="1.20.1070.10">
    <property type="entry name" value="Rhodopsin 7-helix transmembrane proteins"/>
    <property type="match status" value="1"/>
</dbReference>
<evidence type="ECO:0000313" key="7">
    <source>
        <dbReference type="EMBL" id="CAH1786638.1"/>
    </source>
</evidence>
<keyword evidence="4" id="KW-1133">Transmembrane helix</keyword>
<keyword evidence="6" id="KW-0807">Transducer</keyword>
<dbReference type="SUPFAM" id="SSF81321">
    <property type="entry name" value="Family A G protein-coupled receptor-like"/>
    <property type="match status" value="1"/>
</dbReference>
<dbReference type="PRINTS" id="PR00237">
    <property type="entry name" value="GPCRRHODOPSN"/>
</dbReference>
<protein>
    <submittedName>
        <fullName evidence="7">Uncharacterized protein</fullName>
    </submittedName>
</protein>
<gene>
    <name evidence="7" type="ORF">OFUS_LOCUS12493</name>
</gene>
<keyword evidence="2" id="KW-1003">Cell membrane</keyword>
<dbReference type="GO" id="GO:0005886">
    <property type="term" value="C:plasma membrane"/>
    <property type="evidence" value="ECO:0007669"/>
    <property type="project" value="UniProtKB-SubCell"/>
</dbReference>
<evidence type="ECO:0000256" key="1">
    <source>
        <dbReference type="ARBA" id="ARBA00004651"/>
    </source>
</evidence>
<dbReference type="PANTHER" id="PTHR22750">
    <property type="entry name" value="G-PROTEIN COUPLED RECEPTOR"/>
    <property type="match status" value="1"/>
</dbReference>
<dbReference type="InterPro" id="IPR000276">
    <property type="entry name" value="GPCR_Rhodpsn"/>
</dbReference>
<dbReference type="OrthoDB" id="6286925at2759"/>
<keyword evidence="3 6" id="KW-0812">Transmembrane</keyword>